<protein>
    <submittedName>
        <fullName evidence="11">D-Ribose 1,5-phosphomutase</fullName>
    </submittedName>
</protein>
<dbReference type="InterPro" id="IPR005844">
    <property type="entry name" value="A-D-PHexomutase_a/b/a-I"/>
</dbReference>
<comment type="caution">
    <text evidence="11">The sequence shown here is derived from an EMBL/GenBank/DDBJ whole genome shotgun (WGS) entry which is preliminary data.</text>
</comment>
<keyword evidence="3" id="KW-0597">Phosphoprotein</keyword>
<dbReference type="InterPro" id="IPR005846">
    <property type="entry name" value="A-D-PHexomutase_a/b/a-III"/>
</dbReference>
<dbReference type="InterPro" id="IPR005845">
    <property type="entry name" value="A-D-PHexomutase_a/b/a-II"/>
</dbReference>
<evidence type="ECO:0000313" key="12">
    <source>
        <dbReference type="Proteomes" id="UP000253816"/>
    </source>
</evidence>
<dbReference type="Pfam" id="PF02878">
    <property type="entry name" value="PGM_PMM_I"/>
    <property type="match status" value="1"/>
</dbReference>
<dbReference type="GO" id="GO:0006166">
    <property type="term" value="P:purine ribonucleoside salvage"/>
    <property type="evidence" value="ECO:0007669"/>
    <property type="project" value="TreeGrafter"/>
</dbReference>
<keyword evidence="5" id="KW-0460">Magnesium</keyword>
<name>A0A369KDX1_9BACT</name>
<dbReference type="Pfam" id="PF02880">
    <property type="entry name" value="PGM_PMM_III"/>
    <property type="match status" value="1"/>
</dbReference>
<dbReference type="Gene3D" id="3.40.120.10">
    <property type="entry name" value="Alpha-D-Glucose-1,6-Bisphosphate, subunit A, domain 3"/>
    <property type="match status" value="3"/>
</dbReference>
<gene>
    <name evidence="11" type="ORF">HAT2_00261</name>
</gene>
<dbReference type="InterPro" id="IPR036900">
    <property type="entry name" value="A-D-PHexomutase_C_sf"/>
</dbReference>
<accession>A0A369KDX1</accession>
<evidence type="ECO:0000256" key="2">
    <source>
        <dbReference type="ARBA" id="ARBA00010231"/>
    </source>
</evidence>
<organism evidence="11 12">
    <name type="scientific">Candidatus Similichlamydia laticola</name>
    <dbReference type="NCBI Taxonomy" id="2170265"/>
    <lineage>
        <taxon>Bacteria</taxon>
        <taxon>Pseudomonadati</taxon>
        <taxon>Chlamydiota</taxon>
        <taxon>Chlamydiia</taxon>
        <taxon>Parachlamydiales</taxon>
        <taxon>Candidatus Parilichlamydiaceae</taxon>
        <taxon>Candidatus Similichlamydia</taxon>
    </lineage>
</organism>
<feature type="domain" description="Alpha-D-phosphohexomutase alpha/beta/alpha" evidence="8">
    <location>
        <begin position="52"/>
        <end position="185"/>
    </location>
</feature>
<dbReference type="PANTHER" id="PTHR45745:SF1">
    <property type="entry name" value="PHOSPHOGLUCOMUTASE 2B-RELATED"/>
    <property type="match status" value="1"/>
</dbReference>
<evidence type="ECO:0000259" key="10">
    <source>
        <dbReference type="Pfam" id="PF02880"/>
    </source>
</evidence>
<dbReference type="OrthoDB" id="9806956at2"/>
<evidence type="ECO:0000259" key="8">
    <source>
        <dbReference type="Pfam" id="PF02878"/>
    </source>
</evidence>
<comment type="similarity">
    <text evidence="2">Belongs to the phosphohexose mutase family.</text>
</comment>
<keyword evidence="12" id="KW-1185">Reference proteome</keyword>
<dbReference type="GO" id="GO:0008973">
    <property type="term" value="F:phosphopentomutase activity"/>
    <property type="evidence" value="ECO:0007669"/>
    <property type="project" value="TreeGrafter"/>
</dbReference>
<keyword evidence="4" id="KW-0479">Metal-binding</keyword>
<dbReference type="Pfam" id="PF00408">
    <property type="entry name" value="PGM_PMM_IV"/>
    <property type="match status" value="1"/>
</dbReference>
<evidence type="ECO:0000256" key="6">
    <source>
        <dbReference type="ARBA" id="ARBA00023235"/>
    </source>
</evidence>
<feature type="domain" description="Alpha-D-phosphohexomutase C-terminal" evidence="7">
    <location>
        <begin position="501"/>
        <end position="521"/>
    </location>
</feature>
<proteinExistence type="inferred from homology"/>
<dbReference type="GO" id="GO:0005975">
    <property type="term" value="P:carbohydrate metabolic process"/>
    <property type="evidence" value="ECO:0007669"/>
    <property type="project" value="InterPro"/>
</dbReference>
<dbReference type="Proteomes" id="UP000253816">
    <property type="component" value="Unassembled WGS sequence"/>
</dbReference>
<dbReference type="InterPro" id="IPR016055">
    <property type="entry name" value="A-D-PHexomutase_a/b/a-I/II/III"/>
</dbReference>
<evidence type="ECO:0000256" key="1">
    <source>
        <dbReference type="ARBA" id="ARBA00001946"/>
    </source>
</evidence>
<evidence type="ECO:0000259" key="9">
    <source>
        <dbReference type="Pfam" id="PF02879"/>
    </source>
</evidence>
<dbReference type="SUPFAM" id="SSF53738">
    <property type="entry name" value="Phosphoglucomutase, first 3 domains"/>
    <property type="match status" value="3"/>
</dbReference>
<dbReference type="SUPFAM" id="SSF55957">
    <property type="entry name" value="Phosphoglucomutase, C-terminal domain"/>
    <property type="match status" value="1"/>
</dbReference>
<feature type="domain" description="Alpha-D-phosphohexomutase alpha/beta/alpha" evidence="10">
    <location>
        <begin position="319"/>
        <end position="437"/>
    </location>
</feature>
<evidence type="ECO:0000259" key="7">
    <source>
        <dbReference type="Pfam" id="PF00408"/>
    </source>
</evidence>
<dbReference type="InterPro" id="IPR005843">
    <property type="entry name" value="A-D-PHexomutase_C"/>
</dbReference>
<comment type="cofactor">
    <cofactor evidence="1">
        <name>Mg(2+)</name>
        <dbReference type="ChEBI" id="CHEBI:18420"/>
    </cofactor>
</comment>
<feature type="domain" description="Alpha-D-phosphohexomutase alpha/beta/alpha" evidence="9">
    <location>
        <begin position="213"/>
        <end position="311"/>
    </location>
</feature>
<dbReference type="GO" id="GO:0046872">
    <property type="term" value="F:metal ion binding"/>
    <property type="evidence" value="ECO:0007669"/>
    <property type="project" value="UniProtKB-KW"/>
</dbReference>
<dbReference type="Pfam" id="PF02879">
    <property type="entry name" value="PGM_PMM_II"/>
    <property type="match status" value="1"/>
</dbReference>
<dbReference type="RefSeq" id="WP_114544223.1">
    <property type="nucleotide sequence ID" value="NZ_QQBG01000010.1"/>
</dbReference>
<evidence type="ECO:0000256" key="4">
    <source>
        <dbReference type="ARBA" id="ARBA00022723"/>
    </source>
</evidence>
<keyword evidence="6" id="KW-0413">Isomerase</keyword>
<evidence type="ECO:0000256" key="3">
    <source>
        <dbReference type="ARBA" id="ARBA00022553"/>
    </source>
</evidence>
<sequence length="549" mass="61790">MYDLKQFSPTTRDRIITWLAKDELDLSIREKILHLLKSNTEEIEDAFGCDLCFGTAGIRRKLGPGPNRINIYTIRAITNALLECFSKEKQGCLRLAIGYDTRQESSPFAHLIAQIAVEQGHTALLFPQPVPTPLLSFAIRYRSCDLGIMLTASHNTPDYSGYKVYLSDGRQIQSPLDQEICKRIEITLDVQQGNSSKKESGQLLTLEEDVFDAYLEAIDALPFQKGPKKARIVYTSLEGSGFPFTLRALTRWGFQPQTDQKEQNILTRKKSNPEEREALEEGISFLKREHGHILLANDPDADRIGLVSREGEEVYHFSGNEIALLILDYLGRTLGSSCQGKWIAKSFVSTKMIDALAKSFHLQVQTVPTGFKYIAQYIAQLEREEKASQFLMGMEESSGILVGTHVRDKDGVSTCCVLAALTEDALKRNSSPLKELYRITDTIGFFFEETLSFPLSPKQSFESILNSLRKKLTTLGGLPFTQATHEIPLGARKDSSLWEIEKKGRLIIRASGTEPKLKCYLSLKGKREKCEVFQKVKQDLIQIMNSCLL</sequence>
<evidence type="ECO:0000313" key="11">
    <source>
        <dbReference type="EMBL" id="RDB31650.1"/>
    </source>
</evidence>
<dbReference type="CDD" id="cd05799">
    <property type="entry name" value="PGM2"/>
    <property type="match status" value="1"/>
</dbReference>
<reference evidence="11 12" key="1">
    <citation type="submission" date="2018-07" db="EMBL/GenBank/DDBJ databases">
        <title>Comparative genomics of the Candidatus Parilichlamydiaceae reveals evidence of convergent evolution and genome reduction in the phylum Chlamydiae.</title>
        <authorList>
            <person name="Taylor-Brown A."/>
            <person name="Polkinghorne A."/>
        </authorList>
    </citation>
    <scope>NUCLEOTIDE SEQUENCE [LARGE SCALE GENOMIC DNA]</scope>
    <source>
        <strain evidence="11 12">Hat2</strain>
    </source>
</reference>
<dbReference type="PANTHER" id="PTHR45745">
    <property type="entry name" value="PHOSPHOMANNOMUTASE 45A"/>
    <property type="match status" value="1"/>
</dbReference>
<dbReference type="EMBL" id="QQBG01000010">
    <property type="protein sequence ID" value="RDB31650.1"/>
    <property type="molecule type" value="Genomic_DNA"/>
</dbReference>
<dbReference type="AlphaFoldDB" id="A0A369KDX1"/>
<evidence type="ECO:0000256" key="5">
    <source>
        <dbReference type="ARBA" id="ARBA00022842"/>
    </source>
</evidence>